<dbReference type="AlphaFoldDB" id="A0A8S0UBL5"/>
<keyword evidence="3" id="KW-1185">Reference proteome</keyword>
<evidence type="ECO:0000313" key="2">
    <source>
        <dbReference type="EMBL" id="CAA3014013.1"/>
    </source>
</evidence>
<gene>
    <name evidence="2" type="ORF">OLEA9_A008870</name>
</gene>
<accession>A0A8S0UBL5</accession>
<comment type="caution">
    <text evidence="2">The sequence shown here is derived from an EMBL/GenBank/DDBJ whole genome shotgun (WGS) entry which is preliminary data.</text>
</comment>
<feature type="transmembrane region" description="Helical" evidence="1">
    <location>
        <begin position="113"/>
        <end position="134"/>
    </location>
</feature>
<dbReference type="Proteomes" id="UP000594638">
    <property type="component" value="Unassembled WGS sequence"/>
</dbReference>
<evidence type="ECO:0000256" key="1">
    <source>
        <dbReference type="SAM" id="Phobius"/>
    </source>
</evidence>
<organism evidence="2 3">
    <name type="scientific">Olea europaea subsp. europaea</name>
    <dbReference type="NCBI Taxonomy" id="158383"/>
    <lineage>
        <taxon>Eukaryota</taxon>
        <taxon>Viridiplantae</taxon>
        <taxon>Streptophyta</taxon>
        <taxon>Embryophyta</taxon>
        <taxon>Tracheophyta</taxon>
        <taxon>Spermatophyta</taxon>
        <taxon>Magnoliopsida</taxon>
        <taxon>eudicotyledons</taxon>
        <taxon>Gunneridae</taxon>
        <taxon>Pentapetalae</taxon>
        <taxon>asterids</taxon>
        <taxon>lamiids</taxon>
        <taxon>Lamiales</taxon>
        <taxon>Oleaceae</taxon>
        <taxon>Oleeae</taxon>
        <taxon>Olea</taxon>
    </lineage>
</organism>
<name>A0A8S0UBL5_OLEEU</name>
<evidence type="ECO:0000313" key="3">
    <source>
        <dbReference type="Proteomes" id="UP000594638"/>
    </source>
</evidence>
<dbReference type="EMBL" id="CACTIH010007464">
    <property type="protein sequence ID" value="CAA3014013.1"/>
    <property type="molecule type" value="Genomic_DNA"/>
</dbReference>
<sequence>MSLLLCIVNPIGFASMSLFTSACCRLMTTLLYVVFTPTTLENVQPDALDDIFPPMRLSSSLTSVLVLEHCGAGDFGSDLLAFNLVNRDLDLICWWCLGGDVGYSGEMVVMSKVVAMVVASILDLFVVVVVVSSGEDDGFWWLQFGLFEMIEIVVVSPVVVLAIVVVMAKVKKNRHWD</sequence>
<reference evidence="2 3" key="1">
    <citation type="submission" date="2019-12" db="EMBL/GenBank/DDBJ databases">
        <authorList>
            <person name="Alioto T."/>
            <person name="Alioto T."/>
            <person name="Gomez Garrido J."/>
        </authorList>
    </citation>
    <scope>NUCLEOTIDE SEQUENCE [LARGE SCALE GENOMIC DNA]</scope>
</reference>
<proteinExistence type="predicted"/>
<protein>
    <recommendedName>
        <fullName evidence="4">Transmembrane protein</fullName>
    </recommendedName>
</protein>
<keyword evidence="1" id="KW-0812">Transmembrane</keyword>
<feature type="transmembrane region" description="Helical" evidence="1">
    <location>
        <begin position="140"/>
        <end position="168"/>
    </location>
</feature>
<feature type="transmembrane region" description="Helical" evidence="1">
    <location>
        <begin position="12"/>
        <end position="35"/>
    </location>
</feature>
<keyword evidence="1" id="KW-0472">Membrane</keyword>
<evidence type="ECO:0008006" key="4">
    <source>
        <dbReference type="Google" id="ProtNLM"/>
    </source>
</evidence>
<dbReference type="Gramene" id="OE9A008870T1">
    <property type="protein sequence ID" value="OE9A008870C1"/>
    <property type="gene ID" value="OE9A008870"/>
</dbReference>
<keyword evidence="1" id="KW-1133">Transmembrane helix</keyword>